<protein>
    <recommendedName>
        <fullName evidence="1">N-acetyltransferase domain-containing protein</fullName>
    </recommendedName>
</protein>
<dbReference type="RefSeq" id="WP_068811505.1">
    <property type="nucleotide sequence ID" value="NZ_BMIY01000002.1"/>
</dbReference>
<dbReference type="OrthoDB" id="9813383at2"/>
<dbReference type="PANTHER" id="PTHR42695:SF5">
    <property type="entry name" value="GLUTAMINE AMIDOTRANSFERASE YLR126C-RELATED"/>
    <property type="match status" value="1"/>
</dbReference>
<dbReference type="PANTHER" id="PTHR42695">
    <property type="entry name" value="GLUTAMINE AMIDOTRANSFERASE YLR126C-RELATED"/>
    <property type="match status" value="1"/>
</dbReference>
<dbReference type="PROSITE" id="PS51186">
    <property type="entry name" value="GNAT"/>
    <property type="match status" value="1"/>
</dbReference>
<dbReference type="InterPro" id="IPR029062">
    <property type="entry name" value="Class_I_gatase-like"/>
</dbReference>
<dbReference type="Pfam" id="PF13302">
    <property type="entry name" value="Acetyltransf_3"/>
    <property type="match status" value="1"/>
</dbReference>
<dbReference type="SUPFAM" id="SSF52317">
    <property type="entry name" value="Class I glutamine amidotransferase-like"/>
    <property type="match status" value="1"/>
</dbReference>
<dbReference type="AlphaFoldDB" id="A0A917LRF3"/>
<keyword evidence="3" id="KW-1185">Reference proteome</keyword>
<dbReference type="InterPro" id="IPR000182">
    <property type="entry name" value="GNAT_dom"/>
</dbReference>
<organism evidence="2 3">
    <name type="scientific">Pseudohongiella nitratireducens</name>
    <dbReference type="NCBI Taxonomy" id="1768907"/>
    <lineage>
        <taxon>Bacteria</taxon>
        <taxon>Pseudomonadati</taxon>
        <taxon>Pseudomonadota</taxon>
        <taxon>Gammaproteobacteria</taxon>
        <taxon>Pseudomonadales</taxon>
        <taxon>Pseudohongiellaceae</taxon>
        <taxon>Pseudohongiella</taxon>
    </lineage>
</organism>
<dbReference type="SUPFAM" id="SSF55729">
    <property type="entry name" value="Acyl-CoA N-acyltransferases (Nat)"/>
    <property type="match status" value="1"/>
</dbReference>
<dbReference type="Gene3D" id="3.40.630.30">
    <property type="match status" value="1"/>
</dbReference>
<dbReference type="Pfam" id="PF00117">
    <property type="entry name" value="GATase"/>
    <property type="match status" value="1"/>
</dbReference>
<evidence type="ECO:0000313" key="2">
    <source>
        <dbReference type="EMBL" id="GGG51278.1"/>
    </source>
</evidence>
<reference evidence="2" key="2">
    <citation type="submission" date="2020-09" db="EMBL/GenBank/DDBJ databases">
        <authorList>
            <person name="Sun Q."/>
            <person name="Zhou Y."/>
        </authorList>
    </citation>
    <scope>NUCLEOTIDE SEQUENCE</scope>
    <source>
        <strain evidence="2">CGMCC 1.15425</strain>
    </source>
</reference>
<dbReference type="EMBL" id="BMIY01000002">
    <property type="protein sequence ID" value="GGG51278.1"/>
    <property type="molecule type" value="Genomic_DNA"/>
</dbReference>
<accession>A0A917LRF3</accession>
<gene>
    <name evidence="2" type="ORF">GCM10011403_05550</name>
</gene>
<evidence type="ECO:0000313" key="3">
    <source>
        <dbReference type="Proteomes" id="UP000627715"/>
    </source>
</evidence>
<dbReference type="PROSITE" id="PS51273">
    <property type="entry name" value="GATASE_TYPE_1"/>
    <property type="match status" value="1"/>
</dbReference>
<proteinExistence type="predicted"/>
<name>A0A917LRF3_9GAMM</name>
<dbReference type="InterPro" id="IPR044992">
    <property type="entry name" value="ChyE-like"/>
</dbReference>
<dbReference type="Gene3D" id="3.40.50.880">
    <property type="match status" value="1"/>
</dbReference>
<dbReference type="CDD" id="cd01741">
    <property type="entry name" value="GATase1_1"/>
    <property type="match status" value="1"/>
</dbReference>
<dbReference type="GO" id="GO:0005829">
    <property type="term" value="C:cytosol"/>
    <property type="evidence" value="ECO:0007669"/>
    <property type="project" value="TreeGrafter"/>
</dbReference>
<dbReference type="InterPro" id="IPR016181">
    <property type="entry name" value="Acyl_CoA_acyltransferase"/>
</dbReference>
<reference evidence="2" key="1">
    <citation type="journal article" date="2014" name="Int. J. Syst. Evol. Microbiol.">
        <title>Complete genome sequence of Corynebacterium casei LMG S-19264T (=DSM 44701T), isolated from a smear-ripened cheese.</title>
        <authorList>
            <consortium name="US DOE Joint Genome Institute (JGI-PGF)"/>
            <person name="Walter F."/>
            <person name="Albersmeier A."/>
            <person name="Kalinowski J."/>
            <person name="Ruckert C."/>
        </authorList>
    </citation>
    <scope>NUCLEOTIDE SEQUENCE</scope>
    <source>
        <strain evidence="2">CGMCC 1.15425</strain>
    </source>
</reference>
<dbReference type="InterPro" id="IPR017926">
    <property type="entry name" value="GATASE"/>
</dbReference>
<dbReference type="Proteomes" id="UP000627715">
    <property type="component" value="Unassembled WGS sequence"/>
</dbReference>
<sequence>MRKLAILDTDILYDSLRPRYQCYGKMFSNLLAEAGLNWEIETFSVIEGEYPAELDSFDAFLITGSKFDSFADTPWIVELREYVRRLYKSRMPMVGICFGHQVLAHALGGVAGRSDAGWGLGVMQYQIKAELPFLDSIEDVALIASHQDQVLSLPPGAEILLTNDFCAHAGFHIPRNVLAVQGHPEFTVEYARDLLSVREDSLPPSDVEAARETLSKLPAEGLRVAAWIKAFIEDAVASRHLFSTDRLLCRRWLLQDRGQLLDVYGDLQTVRWVGDGSPLTEEGADYWFAVTERNYRQRGYGMFTLQTRDTGQIVGFAGIVHPGNQEEPEIKYALHRDCWGEGLGSELVAGLIVYAKIKLGLSELIATVDPDNQASRRILEKSGMHHEDIIDDENGRKTLIYRLRG</sequence>
<dbReference type="GO" id="GO:0016747">
    <property type="term" value="F:acyltransferase activity, transferring groups other than amino-acyl groups"/>
    <property type="evidence" value="ECO:0007669"/>
    <property type="project" value="InterPro"/>
</dbReference>
<comment type="caution">
    <text evidence="2">The sequence shown here is derived from an EMBL/GenBank/DDBJ whole genome shotgun (WGS) entry which is preliminary data.</text>
</comment>
<evidence type="ECO:0000259" key="1">
    <source>
        <dbReference type="PROSITE" id="PS51186"/>
    </source>
</evidence>
<feature type="domain" description="N-acetyltransferase" evidence="1">
    <location>
        <begin position="265"/>
        <end position="405"/>
    </location>
</feature>